<dbReference type="GO" id="GO:0005737">
    <property type="term" value="C:cytoplasm"/>
    <property type="evidence" value="ECO:0007669"/>
    <property type="project" value="TreeGrafter"/>
</dbReference>
<dbReference type="GO" id="GO:1990444">
    <property type="term" value="F:F-box domain binding"/>
    <property type="evidence" value="ECO:0007669"/>
    <property type="project" value="TreeGrafter"/>
</dbReference>
<evidence type="ECO:0000256" key="2">
    <source>
        <dbReference type="SAM" id="MobiDB-lite"/>
    </source>
</evidence>
<evidence type="ECO:0000313" key="4">
    <source>
        <dbReference type="EMBL" id="KAF2723384.1"/>
    </source>
</evidence>
<dbReference type="EMBL" id="MU003777">
    <property type="protein sequence ID" value="KAF2723384.1"/>
    <property type="molecule type" value="Genomic_DNA"/>
</dbReference>
<dbReference type="PROSITE" id="PS50056">
    <property type="entry name" value="TYR_PHOSPHATASE_2"/>
    <property type="match status" value="1"/>
</dbReference>
<organism evidence="4 5">
    <name type="scientific">Polychaeton citri CBS 116435</name>
    <dbReference type="NCBI Taxonomy" id="1314669"/>
    <lineage>
        <taxon>Eukaryota</taxon>
        <taxon>Fungi</taxon>
        <taxon>Dikarya</taxon>
        <taxon>Ascomycota</taxon>
        <taxon>Pezizomycotina</taxon>
        <taxon>Dothideomycetes</taxon>
        <taxon>Dothideomycetidae</taxon>
        <taxon>Capnodiales</taxon>
        <taxon>Capnodiaceae</taxon>
        <taxon>Polychaeton</taxon>
    </lineage>
</organism>
<dbReference type="OrthoDB" id="10252009at2759"/>
<feature type="domain" description="Tyrosine specific protein phosphatases" evidence="3">
    <location>
        <begin position="148"/>
        <end position="213"/>
    </location>
</feature>
<gene>
    <name evidence="4" type="ORF">K431DRAFT_220282</name>
</gene>
<dbReference type="SUPFAM" id="SSF52799">
    <property type="entry name" value="(Phosphotyrosine protein) phosphatases II"/>
    <property type="match status" value="1"/>
</dbReference>
<sequence>MENDVNKLAYPHRADAYTYRVPTPPRIVVPPPTLNSDSMPEITLSAIRDAEFLHSADYSNPVSQNALLEWTYERRRDAQMVLPYLYLGPMVAAKKEDWLRSEGITMVLSVSQKHTFSHRIMQEALRPAEALGLERHMICIAGNQELVQSFPSATATIKQHLAANHQATGNLGKVLVICESGNERSATIVAAYLMETHDDVDYIKAMQLCQAQRFCVNFDDNTKQLLQGYWEIIKARREVAAQNEIAGVISTASSNGRGGKRGLSHDTDTDADNEMGSQDDLERFGGRIFAPFVDATL</sequence>
<dbReference type="InterPro" id="IPR029021">
    <property type="entry name" value="Prot-tyrosine_phosphatase-like"/>
</dbReference>
<reference evidence="4" key="1">
    <citation type="journal article" date="2020" name="Stud. Mycol.">
        <title>101 Dothideomycetes genomes: a test case for predicting lifestyles and emergence of pathogens.</title>
        <authorList>
            <person name="Haridas S."/>
            <person name="Albert R."/>
            <person name="Binder M."/>
            <person name="Bloem J."/>
            <person name="Labutti K."/>
            <person name="Salamov A."/>
            <person name="Andreopoulos B."/>
            <person name="Baker S."/>
            <person name="Barry K."/>
            <person name="Bills G."/>
            <person name="Bluhm B."/>
            <person name="Cannon C."/>
            <person name="Castanera R."/>
            <person name="Culley D."/>
            <person name="Daum C."/>
            <person name="Ezra D."/>
            <person name="Gonzalez J."/>
            <person name="Henrissat B."/>
            <person name="Kuo A."/>
            <person name="Liang C."/>
            <person name="Lipzen A."/>
            <person name="Lutzoni F."/>
            <person name="Magnuson J."/>
            <person name="Mondo S."/>
            <person name="Nolan M."/>
            <person name="Ohm R."/>
            <person name="Pangilinan J."/>
            <person name="Park H.-J."/>
            <person name="Ramirez L."/>
            <person name="Alfaro M."/>
            <person name="Sun H."/>
            <person name="Tritt A."/>
            <person name="Yoshinaga Y."/>
            <person name="Zwiers L.-H."/>
            <person name="Turgeon B."/>
            <person name="Goodwin S."/>
            <person name="Spatafora J."/>
            <person name="Crous P."/>
            <person name="Grigoriev I."/>
        </authorList>
    </citation>
    <scope>NUCLEOTIDE SEQUENCE</scope>
    <source>
        <strain evidence="4">CBS 116435</strain>
    </source>
</reference>
<evidence type="ECO:0000256" key="1">
    <source>
        <dbReference type="ARBA" id="ARBA00009649"/>
    </source>
</evidence>
<dbReference type="GO" id="GO:0070372">
    <property type="term" value="P:regulation of ERK1 and ERK2 cascade"/>
    <property type="evidence" value="ECO:0007669"/>
    <property type="project" value="TreeGrafter"/>
</dbReference>
<comment type="caution">
    <text evidence="4">The sequence shown here is derived from an EMBL/GenBank/DDBJ whole genome shotgun (WGS) entry which is preliminary data.</text>
</comment>
<dbReference type="InterPro" id="IPR000340">
    <property type="entry name" value="Dual-sp_phosphatase_cat-dom"/>
</dbReference>
<dbReference type="AlphaFoldDB" id="A0A9P4QBJ3"/>
<dbReference type="Gene3D" id="3.90.190.10">
    <property type="entry name" value="Protein tyrosine phosphatase superfamily"/>
    <property type="match status" value="1"/>
</dbReference>
<dbReference type="GO" id="GO:0140096">
    <property type="term" value="F:catalytic activity, acting on a protein"/>
    <property type="evidence" value="ECO:0007669"/>
    <property type="project" value="UniProtKB-ARBA"/>
</dbReference>
<dbReference type="GO" id="GO:0062026">
    <property type="term" value="P:negative regulation of SCF-dependent proteasomal ubiquitin-dependent catabolic process"/>
    <property type="evidence" value="ECO:0007669"/>
    <property type="project" value="TreeGrafter"/>
</dbReference>
<dbReference type="GO" id="GO:0005654">
    <property type="term" value="C:nucleoplasm"/>
    <property type="evidence" value="ECO:0007669"/>
    <property type="project" value="TreeGrafter"/>
</dbReference>
<dbReference type="CDD" id="cd14498">
    <property type="entry name" value="DSP"/>
    <property type="match status" value="1"/>
</dbReference>
<dbReference type="Proteomes" id="UP000799441">
    <property type="component" value="Unassembled WGS sequence"/>
</dbReference>
<keyword evidence="5" id="KW-1185">Reference proteome</keyword>
<dbReference type="InterPro" id="IPR020422">
    <property type="entry name" value="TYR_PHOSPHATASE_DUAL_dom"/>
</dbReference>
<evidence type="ECO:0000313" key="5">
    <source>
        <dbReference type="Proteomes" id="UP000799441"/>
    </source>
</evidence>
<dbReference type="SMART" id="SM00195">
    <property type="entry name" value="DSPc"/>
    <property type="match status" value="1"/>
</dbReference>
<feature type="region of interest" description="Disordered" evidence="2">
    <location>
        <begin position="254"/>
        <end position="277"/>
    </location>
</feature>
<accession>A0A9P4QBJ3</accession>
<dbReference type="InterPro" id="IPR052449">
    <property type="entry name" value="STYX-Interacting_Phosphatase"/>
</dbReference>
<dbReference type="PANTHER" id="PTHR46588">
    <property type="entry name" value="SERINE/THREONINE/TYROSINE-INTERACTING PROTEIN"/>
    <property type="match status" value="1"/>
</dbReference>
<comment type="similarity">
    <text evidence="1">Belongs to the protein-tyrosine phosphatase family. Non-receptor class subfamily.</text>
</comment>
<protein>
    <submittedName>
        <fullName evidence="4">Tyrosine protein phosphatase 4</fullName>
    </submittedName>
</protein>
<dbReference type="InterPro" id="IPR000387">
    <property type="entry name" value="Tyr_Pase_dom"/>
</dbReference>
<proteinExistence type="inferred from homology"/>
<dbReference type="Pfam" id="PF00782">
    <property type="entry name" value="DSPc"/>
    <property type="match status" value="1"/>
</dbReference>
<dbReference type="PANTHER" id="PTHR46588:SF1">
    <property type="entry name" value="SERINE_THREONINE_TYROSINE-INTERACTING PROTEIN"/>
    <property type="match status" value="1"/>
</dbReference>
<evidence type="ECO:0000259" key="3">
    <source>
        <dbReference type="PROSITE" id="PS50056"/>
    </source>
</evidence>
<name>A0A9P4QBJ3_9PEZI</name>